<dbReference type="Pfam" id="PF03731">
    <property type="entry name" value="Ku_N"/>
    <property type="match status" value="1"/>
</dbReference>
<feature type="binding site" evidence="22">
    <location>
        <position position="1051"/>
    </location>
    <ligand>
        <name>Zn(2+)</name>
        <dbReference type="ChEBI" id="CHEBI:29105"/>
        <label>2</label>
        <note>catalytic</note>
    </ligand>
</feature>
<dbReference type="GO" id="GO:0006310">
    <property type="term" value="P:DNA recombination"/>
    <property type="evidence" value="ECO:0007669"/>
    <property type="project" value="UniProtKB-KW"/>
</dbReference>
<evidence type="ECO:0000256" key="8">
    <source>
        <dbReference type="ARBA" id="ARBA00022806"/>
    </source>
</evidence>
<evidence type="ECO:0000256" key="18">
    <source>
        <dbReference type="PIRSR" id="PIRSR601548-11"/>
    </source>
</evidence>
<dbReference type="GO" id="GO:0008237">
    <property type="term" value="F:metallopeptidase activity"/>
    <property type="evidence" value="ECO:0007669"/>
    <property type="project" value="UniProtKB-KW"/>
</dbReference>
<evidence type="ECO:0000259" key="25">
    <source>
        <dbReference type="SMART" id="SM00559"/>
    </source>
</evidence>
<dbReference type="CDD" id="cd00873">
    <property type="entry name" value="KU80"/>
    <property type="match status" value="1"/>
</dbReference>
<feature type="active site" description="Proton acceptor 1" evidence="16">
    <location>
        <position position="1052"/>
    </location>
</feature>
<dbReference type="SMART" id="SM00559">
    <property type="entry name" value="Ku78"/>
    <property type="match status" value="1"/>
</dbReference>
<dbReference type="InterPro" id="IPR016194">
    <property type="entry name" value="SPOC-like_C_dom_sf"/>
</dbReference>
<feature type="binding site" evidence="20">
    <location>
        <position position="1051"/>
    </location>
    <ligand>
        <name>Zn(2+)</name>
        <dbReference type="ChEBI" id="CHEBI:29105"/>
        <label>1</label>
        <note>catalytic</note>
    </ligand>
</feature>
<keyword evidence="15" id="KW-0539">Nucleus</keyword>
<feature type="glycosylation site" description="N-linked (GlcNAc...) asparagine" evidence="17">
    <location>
        <position position="727"/>
    </location>
</feature>
<evidence type="ECO:0000256" key="20">
    <source>
        <dbReference type="PIRSR" id="PIRSR601548-3"/>
    </source>
</evidence>
<evidence type="ECO:0000256" key="23">
    <source>
        <dbReference type="PROSITE-ProRule" id="PRU01355"/>
    </source>
</evidence>
<dbReference type="GO" id="GO:0005886">
    <property type="term" value="C:plasma membrane"/>
    <property type="evidence" value="ECO:0007669"/>
    <property type="project" value="TreeGrafter"/>
</dbReference>
<comment type="cofactor">
    <cofactor evidence="24">
        <name>Zn(2+)</name>
        <dbReference type="ChEBI" id="CHEBI:29105"/>
    </cofactor>
    <text evidence="24">Binds 1 zinc ion per subunit.</text>
</comment>
<comment type="subcellular location">
    <subcellularLocation>
        <location evidence="1">Nucleus</location>
    </subcellularLocation>
</comment>
<keyword evidence="12" id="KW-0233">DNA recombination</keyword>
<dbReference type="Pfam" id="PF02735">
    <property type="entry name" value="Ku"/>
    <property type="match status" value="1"/>
</dbReference>
<evidence type="ECO:0000256" key="14">
    <source>
        <dbReference type="ARBA" id="ARBA00023204"/>
    </source>
</evidence>
<dbReference type="GO" id="GO:0004386">
    <property type="term" value="F:helicase activity"/>
    <property type="evidence" value="ECO:0007669"/>
    <property type="project" value="UniProtKB-KW"/>
</dbReference>
<dbReference type="GO" id="GO:0004180">
    <property type="term" value="F:carboxypeptidase activity"/>
    <property type="evidence" value="ECO:0007669"/>
    <property type="project" value="UniProtKB-KW"/>
</dbReference>
<evidence type="ECO:0000256" key="16">
    <source>
        <dbReference type="PIRSR" id="PIRSR601548-1"/>
    </source>
</evidence>
<dbReference type="PANTHER" id="PTHR10514">
    <property type="entry name" value="ANGIOTENSIN-CONVERTING ENZYME"/>
    <property type="match status" value="1"/>
</dbReference>
<evidence type="ECO:0000256" key="3">
    <source>
        <dbReference type="ARBA" id="ARBA00008139"/>
    </source>
</evidence>
<sequence>MSYAKKYSPNQSCYRPRTKSLKQKNGYVKDCLIIFIQQKIFINDASDDIAVILCGSDTTKNSLGYQNIQVLWDMEKVSWEAAKCVNEVVRTKNFEGDWMDALGVALDLVHRKVRAGNVYDTIQIIFFTAFESPFKTSERTQKAYISALLAERTSLFIVGSHLDQESLEDEKKMKKGELVAYRLMQEASGAFYSFGNFSASMLHYTEQPKLGAPWNVTLDIGSKIKIPISAYIKVKKAESLKWSEEMSTEEALVDKERTYQKEQSNAMVDRQDVISAYKYGTKLIPVSIEEEKHWSYKSGNRCLSVLAFVDPIPPQFGSGTGTKFIFPQRKAGVVDRSAQIALSALINAMAEAGKVAIVRHVYNNNTRLAVGVLAPRVKFKYECLVFHELPFAEDWRRYEFSPIITPKNKPSPEQVEAIDELIDRLDLSGAEEFDSTKMSDPYEEYIRNVIGFKVLNPDDPLPDIPPHIKMNLQPAPSLMEGAKDALNRIQQLFSLEVTDNLKAKNFETSKRGAVPATEEEAEIENEAKKTKLDETGEVDLESIFRTKTVKGVGTANPVKDFSHLLQMGKKPVEEVYEEMSKVIVKLLEDGGGTNAALMDKAKSCVQAYREHALSQGHVVYFNRWMEQFKEHVVSNYFTDFWQNHVANSRLGLITKEESPLSDVEKQKAEQFLRLSGNVNDIDSVDEDEELGNNTDEKEAVSFLLAYDREASAMCNNVMNTQWDFNTNITEATKQRMLETQLEYAKFQKDVWATATTFKWKTFRDPTIRRQFKVLSVLGRAALPEEKLKEIQQLLADMRDIYSRNRVCPYVKPPKNTSLPIRPESVKCNLALDPDLTRIMAKSKDTSELTYMWQQWHEETGRPLRSKFIRYVELSNEAARLNGFKDTGDQWRASYDIEDFNSELEELWMGLRPLYQQLHAYVRRRLHFQYGKIVPLDGPIPAHLLGNMWAQSWSNLYETTVPFPNKNSMDVTLSLKRQGYDPVRMFQLADQFFVSLGMKSVPDSFWTDSMLEKPLDREVVCHASAWDFCNGRDFRIKQCTEITMEDLTTAHHELGHIQYYMQYVNQPLAFREGANPGFHEAIGDVIALSVSTPKHMQKIGLLDNATDDPEVDINYLYSMALDKIAFLPFGYLLDQWRWKVFSGEIPFDQMNKAWWDLRLRYQGVAPPVNRSEHDFDAGAKYHVPANTPYIRYFVSFVLQFQLHKVLCEASGHVGPLHKCDIYQSREAGKLLAELLKLGSSKPWPDAIRILTRGRTSRMDPGAIMEYFEPLIEWLKKQNVEEKAGWRGMNSGILIKTTWIAALLPLITLVFARLW</sequence>
<comment type="caution">
    <text evidence="26">The sequence shown here is derived from an EMBL/GenBank/DDBJ whole genome shotgun (WGS) entry which is preliminary data.</text>
</comment>
<name>A0AAD5LFZ1_9CRUS</name>
<evidence type="ECO:0000256" key="5">
    <source>
        <dbReference type="ARBA" id="ARBA00022741"/>
    </source>
</evidence>
<dbReference type="InterPro" id="IPR001548">
    <property type="entry name" value="Peptidase_M2"/>
</dbReference>
<evidence type="ECO:0000256" key="13">
    <source>
        <dbReference type="ARBA" id="ARBA00023180"/>
    </source>
</evidence>
<evidence type="ECO:0000256" key="17">
    <source>
        <dbReference type="PIRSR" id="PIRSR601548-10"/>
    </source>
</evidence>
<dbReference type="Proteomes" id="UP000820818">
    <property type="component" value="Linkage Group LG3"/>
</dbReference>
<organism evidence="26 27">
    <name type="scientific">Daphnia sinensis</name>
    <dbReference type="NCBI Taxonomy" id="1820382"/>
    <lineage>
        <taxon>Eukaryota</taxon>
        <taxon>Metazoa</taxon>
        <taxon>Ecdysozoa</taxon>
        <taxon>Arthropoda</taxon>
        <taxon>Crustacea</taxon>
        <taxon>Branchiopoda</taxon>
        <taxon>Diplostraca</taxon>
        <taxon>Cladocera</taxon>
        <taxon>Anomopoda</taxon>
        <taxon>Daphniidae</taxon>
        <taxon>Daphnia</taxon>
        <taxon>Daphnia similis group</taxon>
    </lineage>
</organism>
<dbReference type="InterPro" id="IPR024193">
    <property type="entry name" value="Ku80"/>
</dbReference>
<comment type="similarity">
    <text evidence="2">Belongs to the ku80 family.</text>
</comment>
<feature type="active site" description="Proton donor 2" evidence="18">
    <location>
        <position position="1181"/>
    </location>
</feature>
<evidence type="ECO:0000256" key="6">
    <source>
        <dbReference type="ARBA" id="ARBA00022763"/>
    </source>
</evidence>
<dbReference type="GO" id="GO:0008241">
    <property type="term" value="F:peptidyl-dipeptidase activity"/>
    <property type="evidence" value="ECO:0007669"/>
    <property type="project" value="InterPro"/>
</dbReference>
<keyword evidence="20 24" id="KW-0479">Metal-binding</keyword>
<proteinExistence type="inferred from homology"/>
<dbReference type="PRINTS" id="PR00791">
    <property type="entry name" value="PEPDIPTASEA"/>
</dbReference>
<keyword evidence="5" id="KW-0547">Nucleotide-binding</keyword>
<keyword evidence="24" id="KW-0482">Metalloprotease</keyword>
<evidence type="ECO:0000256" key="11">
    <source>
        <dbReference type="ARBA" id="ARBA00023157"/>
    </source>
</evidence>
<feature type="disulfide bond" evidence="21">
    <location>
        <begin position="1206"/>
        <end position="1218"/>
    </location>
</feature>
<feature type="glycosylation site" description="N-linked (GlcNAc...) asparagine; partial" evidence="17">
    <location>
        <position position="815"/>
    </location>
</feature>
<dbReference type="GO" id="GO:0000723">
    <property type="term" value="P:telomere maintenance"/>
    <property type="evidence" value="ECO:0007669"/>
    <property type="project" value="InterPro"/>
</dbReference>
<evidence type="ECO:0000256" key="24">
    <source>
        <dbReference type="RuleBase" id="RU361144"/>
    </source>
</evidence>
<dbReference type="Gene3D" id="3.40.50.410">
    <property type="entry name" value="von Willebrand factor, type A domain"/>
    <property type="match status" value="1"/>
</dbReference>
<comment type="caution">
    <text evidence="23">Lacks conserved residue(s) required for the propagation of feature annotation.</text>
</comment>
<dbReference type="SUPFAM" id="SSF55486">
    <property type="entry name" value="Metalloproteases ('zincins'), catalytic domain"/>
    <property type="match status" value="1"/>
</dbReference>
<evidence type="ECO:0000256" key="19">
    <source>
        <dbReference type="PIRSR" id="PIRSR601548-2"/>
    </source>
</evidence>
<dbReference type="GO" id="GO:0042162">
    <property type="term" value="F:telomeric DNA binding"/>
    <property type="evidence" value="ECO:0007669"/>
    <property type="project" value="InterPro"/>
</dbReference>
<keyword evidence="6" id="KW-0227">DNA damage</keyword>
<evidence type="ECO:0000256" key="7">
    <source>
        <dbReference type="ARBA" id="ARBA00022801"/>
    </source>
</evidence>
<keyword evidence="8" id="KW-0347">Helicase</keyword>
<evidence type="ECO:0000256" key="9">
    <source>
        <dbReference type="ARBA" id="ARBA00022840"/>
    </source>
</evidence>
<dbReference type="InterPro" id="IPR036465">
    <property type="entry name" value="vWFA_dom_sf"/>
</dbReference>
<keyword evidence="9" id="KW-0067">ATP-binding</keyword>
<dbReference type="InterPro" id="IPR014893">
    <property type="entry name" value="Ku_PK_bind"/>
</dbReference>
<evidence type="ECO:0000256" key="10">
    <source>
        <dbReference type="ARBA" id="ARBA00023125"/>
    </source>
</evidence>
<evidence type="ECO:0000256" key="15">
    <source>
        <dbReference type="ARBA" id="ARBA00023242"/>
    </source>
</evidence>
<keyword evidence="24" id="KW-0645">Protease</keyword>
<evidence type="ECO:0000256" key="12">
    <source>
        <dbReference type="ARBA" id="ARBA00023172"/>
    </source>
</evidence>
<keyword evidence="14" id="KW-0234">DNA repair</keyword>
<keyword evidence="20 24" id="KW-0862">Zinc</keyword>
<evidence type="ECO:0000256" key="1">
    <source>
        <dbReference type="ARBA" id="ARBA00004123"/>
    </source>
</evidence>
<keyword evidence="7 24" id="KW-0378">Hydrolase</keyword>
<feature type="active site" description="Proton acceptor 2" evidence="18">
    <location>
        <position position="1052"/>
    </location>
</feature>
<keyword evidence="4" id="KW-0732">Signal</keyword>
<dbReference type="GO" id="GO:0005524">
    <property type="term" value="F:ATP binding"/>
    <property type="evidence" value="ECO:0007669"/>
    <property type="project" value="UniProtKB-KW"/>
</dbReference>
<dbReference type="Pfam" id="PF08785">
    <property type="entry name" value="Ku_PK_bind"/>
    <property type="match status" value="1"/>
</dbReference>
<protein>
    <recommendedName>
        <fullName evidence="24">Angiotensin-converting enzyme</fullName>
        <ecNumber evidence="24">3.4.-.-</ecNumber>
    </recommendedName>
</protein>
<evidence type="ECO:0000256" key="22">
    <source>
        <dbReference type="PIRSR" id="PIRSR601548-8"/>
    </source>
</evidence>
<dbReference type="InterPro" id="IPR006164">
    <property type="entry name" value="DNA_bd_Ku70/Ku80"/>
</dbReference>
<evidence type="ECO:0000256" key="4">
    <source>
        <dbReference type="ARBA" id="ARBA00022729"/>
    </source>
</evidence>
<feature type="binding site" evidence="22">
    <location>
        <position position="1079"/>
    </location>
    <ligand>
        <name>Zn(2+)</name>
        <dbReference type="ChEBI" id="CHEBI:29105"/>
        <label>2</label>
        <note>catalytic</note>
    </ligand>
</feature>
<dbReference type="GO" id="GO:0043564">
    <property type="term" value="C:Ku70:Ku80 complex"/>
    <property type="evidence" value="ECO:0007669"/>
    <property type="project" value="InterPro"/>
</dbReference>
<gene>
    <name evidence="26" type="ORF">GHT06_012980</name>
</gene>
<evidence type="ECO:0000313" key="26">
    <source>
        <dbReference type="EMBL" id="KAI9562015.1"/>
    </source>
</evidence>
<dbReference type="CDD" id="cd06461">
    <property type="entry name" value="M2_ACE"/>
    <property type="match status" value="1"/>
</dbReference>
<feature type="binding site" evidence="19">
    <location>
        <position position="894"/>
    </location>
    <ligand>
        <name>chloride</name>
        <dbReference type="ChEBI" id="CHEBI:17996"/>
        <label>1</label>
    </ligand>
</feature>
<feature type="binding site" evidence="22">
    <location>
        <position position="1055"/>
    </location>
    <ligand>
        <name>Zn(2+)</name>
        <dbReference type="ChEBI" id="CHEBI:29105"/>
        <label>2</label>
        <note>catalytic</note>
    </ligand>
</feature>
<accession>A0AAD5LFZ1</accession>
<dbReference type="GO" id="GO:0003684">
    <property type="term" value="F:damaged DNA binding"/>
    <property type="evidence" value="ECO:0007669"/>
    <property type="project" value="InterPro"/>
</dbReference>
<dbReference type="EC" id="3.4.-.-" evidence="24"/>
<feature type="disulfide bond" evidence="21">
    <location>
        <begin position="807"/>
        <end position="827"/>
    </location>
</feature>
<feature type="active site" description="Proton donor 1" evidence="16">
    <location>
        <position position="1181"/>
    </location>
</feature>
<dbReference type="PROSITE" id="PS52011">
    <property type="entry name" value="PEPTIDASE_M2"/>
    <property type="match status" value="1"/>
</dbReference>
<dbReference type="GO" id="GO:0006508">
    <property type="term" value="P:proteolysis"/>
    <property type="evidence" value="ECO:0007669"/>
    <property type="project" value="UniProtKB-KW"/>
</dbReference>
<dbReference type="PANTHER" id="PTHR10514:SF45">
    <property type="entry name" value="ANGIOTENSIN-CONVERTING ENZYME"/>
    <property type="match status" value="1"/>
</dbReference>
<keyword evidence="10" id="KW-0238">DNA-binding</keyword>
<dbReference type="GO" id="GO:0046872">
    <property type="term" value="F:metal ion binding"/>
    <property type="evidence" value="ECO:0007669"/>
    <property type="project" value="UniProtKB-KW"/>
</dbReference>
<dbReference type="EMBL" id="WJBH02000003">
    <property type="protein sequence ID" value="KAI9562015.1"/>
    <property type="molecule type" value="Genomic_DNA"/>
</dbReference>
<evidence type="ECO:0000256" key="2">
    <source>
        <dbReference type="ARBA" id="ARBA00007726"/>
    </source>
</evidence>
<dbReference type="Gene3D" id="2.40.290.10">
    <property type="match status" value="1"/>
</dbReference>
<keyword evidence="13 17" id="KW-0325">Glycoprotein</keyword>
<feature type="domain" description="Ku" evidence="25">
    <location>
        <begin position="265"/>
        <end position="406"/>
    </location>
</feature>
<feature type="binding site" evidence="19">
    <location>
        <position position="1190"/>
    </location>
    <ligand>
        <name>chloride</name>
        <dbReference type="ChEBI" id="CHEBI:17996"/>
        <label>1</label>
    </ligand>
</feature>
<dbReference type="Pfam" id="PF01401">
    <property type="entry name" value="Peptidase_M2"/>
    <property type="match status" value="1"/>
</dbReference>
<evidence type="ECO:0000256" key="21">
    <source>
        <dbReference type="PIRSR" id="PIRSR601548-4"/>
    </source>
</evidence>
<dbReference type="InterPro" id="IPR036494">
    <property type="entry name" value="Ku_C_sf"/>
</dbReference>
<dbReference type="SUPFAM" id="SSF101420">
    <property type="entry name" value="C-terminal domain of Ku80"/>
    <property type="match status" value="1"/>
</dbReference>
<dbReference type="SUPFAM" id="SSF53300">
    <property type="entry name" value="vWA-like"/>
    <property type="match status" value="1"/>
</dbReference>
<dbReference type="Gene3D" id="1.10.1600.10">
    <property type="match status" value="1"/>
</dbReference>
<dbReference type="Gene3D" id="1.25.40.240">
    <property type="entry name" value="Ku, C-terminal domain"/>
    <property type="match status" value="1"/>
</dbReference>
<comment type="similarity">
    <text evidence="3 23 24">Belongs to the peptidase M2 family.</text>
</comment>
<feature type="disulfide bond" evidence="21 23">
    <location>
        <begin position="1020"/>
        <end position="1038"/>
    </location>
</feature>
<feature type="binding site" evidence="20">
    <location>
        <position position="1055"/>
    </location>
    <ligand>
        <name>Zn(2+)</name>
        <dbReference type="ChEBI" id="CHEBI:29105"/>
        <label>1</label>
        <note>catalytic</note>
    </ligand>
</feature>
<keyword evidence="24" id="KW-0121">Carboxypeptidase</keyword>
<keyword evidence="11 21" id="KW-1015">Disulfide bond</keyword>
<dbReference type="InterPro" id="IPR005161">
    <property type="entry name" value="Ku_N"/>
</dbReference>
<dbReference type="SUPFAM" id="SSF100939">
    <property type="entry name" value="SPOC domain-like"/>
    <property type="match status" value="1"/>
</dbReference>
<evidence type="ECO:0000313" key="27">
    <source>
        <dbReference type="Proteomes" id="UP000820818"/>
    </source>
</evidence>
<feature type="binding site" evidence="20">
    <location>
        <position position="1079"/>
    </location>
    <ligand>
        <name>Zn(2+)</name>
        <dbReference type="ChEBI" id="CHEBI:29105"/>
        <label>1</label>
        <note>catalytic</note>
    </ligand>
</feature>
<dbReference type="GO" id="GO:0006303">
    <property type="term" value="P:double-strand break repair via nonhomologous end joining"/>
    <property type="evidence" value="ECO:0007669"/>
    <property type="project" value="InterPro"/>
</dbReference>
<reference evidence="26 27" key="1">
    <citation type="submission" date="2022-05" db="EMBL/GenBank/DDBJ databases">
        <title>A multi-omics perspective on studying reproductive biology in Daphnia sinensis.</title>
        <authorList>
            <person name="Jia J."/>
        </authorList>
    </citation>
    <scope>NUCLEOTIDE SEQUENCE [LARGE SCALE GENOMIC DNA]</scope>
    <source>
        <strain evidence="26 27">WSL</strain>
    </source>
</reference>
<keyword evidence="27" id="KW-1185">Reference proteome</keyword>